<name>A0A445L9G6_GLYSO</name>
<evidence type="ECO:0000256" key="1">
    <source>
        <dbReference type="SAM" id="SignalP"/>
    </source>
</evidence>
<keyword evidence="3" id="KW-1185">Reference proteome</keyword>
<evidence type="ECO:0000313" key="3">
    <source>
        <dbReference type="Proteomes" id="UP000289340"/>
    </source>
</evidence>
<comment type="caution">
    <text evidence="2">The sequence shown here is derived from an EMBL/GenBank/DDBJ whole genome shotgun (WGS) entry which is preliminary data.</text>
</comment>
<dbReference type="EMBL" id="QZWG01000003">
    <property type="protein sequence ID" value="RZC19749.1"/>
    <property type="molecule type" value="Genomic_DNA"/>
</dbReference>
<evidence type="ECO:0000313" key="2">
    <source>
        <dbReference type="EMBL" id="RZC19749.1"/>
    </source>
</evidence>
<reference evidence="2 3" key="1">
    <citation type="submission" date="2018-09" db="EMBL/GenBank/DDBJ databases">
        <title>A high-quality reference genome of wild soybean provides a powerful tool to mine soybean genomes.</title>
        <authorList>
            <person name="Xie M."/>
            <person name="Chung C.Y.L."/>
            <person name="Li M.-W."/>
            <person name="Wong F.-L."/>
            <person name="Chan T.-F."/>
            <person name="Lam H.-M."/>
        </authorList>
    </citation>
    <scope>NUCLEOTIDE SEQUENCE [LARGE SCALE GENOMIC DNA]</scope>
    <source>
        <strain evidence="3">cv. W05</strain>
        <tissue evidence="2">Hypocotyl of etiolated seedlings</tissue>
    </source>
</reference>
<dbReference type="Proteomes" id="UP000289340">
    <property type="component" value="Chromosome 3"/>
</dbReference>
<feature type="signal peptide" evidence="1">
    <location>
        <begin position="1"/>
        <end position="19"/>
    </location>
</feature>
<gene>
    <name evidence="2" type="ORF">D0Y65_006546</name>
</gene>
<dbReference type="AlphaFoldDB" id="A0A445L9G6"/>
<proteinExistence type="predicted"/>
<protein>
    <recommendedName>
        <fullName evidence="4">Thionin-like protein 2</fullName>
    </recommendedName>
</protein>
<sequence length="115" mass="12601">MKTIGVVIVIITMLGFTQADHYNPSYVQVEPNSESNGISCKTICKLECAPLVIIAQLYLKCVKDCSAKCLTKSIVAANDCMTSCGLVKSINVNNDVRDRTTYVVNSCMQECLNKK</sequence>
<feature type="chain" id="PRO_5019182166" description="Thionin-like protein 2" evidence="1">
    <location>
        <begin position="20"/>
        <end position="115"/>
    </location>
</feature>
<accession>A0A445L9G6</accession>
<organism evidence="2 3">
    <name type="scientific">Glycine soja</name>
    <name type="common">Wild soybean</name>
    <dbReference type="NCBI Taxonomy" id="3848"/>
    <lineage>
        <taxon>Eukaryota</taxon>
        <taxon>Viridiplantae</taxon>
        <taxon>Streptophyta</taxon>
        <taxon>Embryophyta</taxon>
        <taxon>Tracheophyta</taxon>
        <taxon>Spermatophyta</taxon>
        <taxon>Magnoliopsida</taxon>
        <taxon>eudicotyledons</taxon>
        <taxon>Gunneridae</taxon>
        <taxon>Pentapetalae</taxon>
        <taxon>rosids</taxon>
        <taxon>fabids</taxon>
        <taxon>Fabales</taxon>
        <taxon>Fabaceae</taxon>
        <taxon>Papilionoideae</taxon>
        <taxon>50 kb inversion clade</taxon>
        <taxon>NPAAA clade</taxon>
        <taxon>indigoferoid/millettioid clade</taxon>
        <taxon>Phaseoleae</taxon>
        <taxon>Glycine</taxon>
        <taxon>Glycine subgen. Soja</taxon>
    </lineage>
</organism>
<evidence type="ECO:0008006" key="4">
    <source>
        <dbReference type="Google" id="ProtNLM"/>
    </source>
</evidence>
<keyword evidence="1" id="KW-0732">Signal</keyword>